<evidence type="ECO:0000313" key="11">
    <source>
        <dbReference type="Proteomes" id="UP000219452"/>
    </source>
</evidence>
<accession>A0A286FEY4</accession>
<dbReference type="PANTHER" id="PTHR33281">
    <property type="entry name" value="UPF0187 PROTEIN YNEE"/>
    <property type="match status" value="1"/>
</dbReference>
<dbReference type="InterPro" id="IPR044669">
    <property type="entry name" value="YneE/VCCN1/2-like"/>
</dbReference>
<reference evidence="11" key="1">
    <citation type="submission" date="2017-09" db="EMBL/GenBank/DDBJ databases">
        <authorList>
            <person name="Varghese N."/>
            <person name="Submissions S."/>
        </authorList>
    </citation>
    <scope>NUCLEOTIDE SEQUENCE [LARGE SCALE GENOMIC DNA]</scope>
    <source>
        <strain evidence="11">DSM 29961</strain>
    </source>
</reference>
<keyword evidence="4 9" id="KW-0812">Transmembrane</keyword>
<organism evidence="10 11">
    <name type="scientific">Spirosoma fluviale</name>
    <dbReference type="NCBI Taxonomy" id="1597977"/>
    <lineage>
        <taxon>Bacteria</taxon>
        <taxon>Pseudomonadati</taxon>
        <taxon>Bacteroidota</taxon>
        <taxon>Cytophagia</taxon>
        <taxon>Cytophagales</taxon>
        <taxon>Cytophagaceae</taxon>
        <taxon>Spirosoma</taxon>
    </lineage>
</organism>
<protein>
    <submittedName>
        <fullName evidence="10">Putative membrane protein</fullName>
    </submittedName>
</protein>
<evidence type="ECO:0000256" key="7">
    <source>
        <dbReference type="ARBA" id="ARBA00023136"/>
    </source>
</evidence>
<keyword evidence="5 9" id="KW-1133">Transmembrane helix</keyword>
<evidence type="ECO:0000256" key="1">
    <source>
        <dbReference type="ARBA" id="ARBA00004651"/>
    </source>
</evidence>
<evidence type="ECO:0000256" key="2">
    <source>
        <dbReference type="ARBA" id="ARBA00022448"/>
    </source>
</evidence>
<keyword evidence="2" id="KW-0813">Transport</keyword>
<dbReference type="EMBL" id="OCNH01000001">
    <property type="protein sequence ID" value="SOD81763.1"/>
    <property type="molecule type" value="Genomic_DNA"/>
</dbReference>
<comment type="similarity">
    <text evidence="8">Belongs to the anion channel-forming bestrophin (TC 1.A.46) family.</text>
</comment>
<dbReference type="GO" id="GO:0005254">
    <property type="term" value="F:chloride channel activity"/>
    <property type="evidence" value="ECO:0007669"/>
    <property type="project" value="InterPro"/>
</dbReference>
<evidence type="ECO:0000256" key="6">
    <source>
        <dbReference type="ARBA" id="ARBA00023065"/>
    </source>
</evidence>
<gene>
    <name evidence="10" type="ORF">SAMN06269250_1904</name>
</gene>
<dbReference type="RefSeq" id="WP_097125497.1">
    <property type="nucleotide sequence ID" value="NZ_OCNH01000001.1"/>
</dbReference>
<evidence type="ECO:0000256" key="5">
    <source>
        <dbReference type="ARBA" id="ARBA00022989"/>
    </source>
</evidence>
<evidence type="ECO:0000256" key="3">
    <source>
        <dbReference type="ARBA" id="ARBA00022475"/>
    </source>
</evidence>
<keyword evidence="11" id="KW-1185">Reference proteome</keyword>
<keyword evidence="7 9" id="KW-0472">Membrane</keyword>
<dbReference type="AlphaFoldDB" id="A0A286FEY4"/>
<keyword evidence="6" id="KW-0406">Ion transport</keyword>
<evidence type="ECO:0000313" key="10">
    <source>
        <dbReference type="EMBL" id="SOD81763.1"/>
    </source>
</evidence>
<sequence length="308" mass="35435">MVIYNAKDWLGALRHFHTSYVIRVLLRRVLLVGAYGTLITFIDQHRINIDLPIDGTFFSLLGILLSLLLVFRTNTAYDRFWEGRRQWGMLVNYSRNFAVLMDALLPETDRENRQFFAKALSNFAVALKGHLRTGVNITELEETGGNDRKMLAQSKHIPSRIAAQLMRRLQKLKQQRILTDGDLITIRTYHQAFLDITGSCERIKNTPIPFSYSFFIKLFITLYLLIMPLVLVETYAYFTILATTFAAYALLGVEMIGDEIEEPFGLDCNDLPLNQISQTIRRNMHEILTGEIPVAQLTQLEGEYHKVN</sequence>
<proteinExistence type="inferred from homology"/>
<keyword evidence="3" id="KW-1003">Cell membrane</keyword>
<dbReference type="GO" id="GO:0005886">
    <property type="term" value="C:plasma membrane"/>
    <property type="evidence" value="ECO:0007669"/>
    <property type="project" value="UniProtKB-SubCell"/>
</dbReference>
<evidence type="ECO:0000256" key="9">
    <source>
        <dbReference type="SAM" id="Phobius"/>
    </source>
</evidence>
<feature type="transmembrane region" description="Helical" evidence="9">
    <location>
        <begin position="20"/>
        <end position="41"/>
    </location>
</feature>
<feature type="transmembrane region" description="Helical" evidence="9">
    <location>
        <begin position="53"/>
        <end position="71"/>
    </location>
</feature>
<evidence type="ECO:0000256" key="8">
    <source>
        <dbReference type="ARBA" id="ARBA00034708"/>
    </source>
</evidence>
<comment type="subcellular location">
    <subcellularLocation>
        <location evidence="1">Cell membrane</location>
        <topology evidence="1">Multi-pass membrane protein</topology>
    </subcellularLocation>
</comment>
<dbReference type="Proteomes" id="UP000219452">
    <property type="component" value="Unassembled WGS sequence"/>
</dbReference>
<dbReference type="PANTHER" id="PTHR33281:SF19">
    <property type="entry name" value="VOLTAGE-DEPENDENT ANION CHANNEL-FORMING PROTEIN YNEE"/>
    <property type="match status" value="1"/>
</dbReference>
<feature type="transmembrane region" description="Helical" evidence="9">
    <location>
        <begin position="235"/>
        <end position="253"/>
    </location>
</feature>
<dbReference type="OrthoDB" id="445589at2"/>
<feature type="transmembrane region" description="Helical" evidence="9">
    <location>
        <begin position="210"/>
        <end position="229"/>
    </location>
</feature>
<dbReference type="Pfam" id="PF25539">
    <property type="entry name" value="Bestrophin_2"/>
    <property type="match status" value="1"/>
</dbReference>
<evidence type="ECO:0000256" key="4">
    <source>
        <dbReference type="ARBA" id="ARBA00022692"/>
    </source>
</evidence>
<name>A0A286FEY4_9BACT</name>